<dbReference type="EMBL" id="FQUM01000002">
    <property type="protein sequence ID" value="SHE79456.1"/>
    <property type="molecule type" value="Genomic_DNA"/>
</dbReference>
<organism evidence="3 4">
    <name type="scientific">Mariniphaga anaerophila</name>
    <dbReference type="NCBI Taxonomy" id="1484053"/>
    <lineage>
        <taxon>Bacteria</taxon>
        <taxon>Pseudomonadati</taxon>
        <taxon>Bacteroidota</taxon>
        <taxon>Bacteroidia</taxon>
        <taxon>Marinilabiliales</taxon>
        <taxon>Prolixibacteraceae</taxon>
        <taxon>Mariniphaga</taxon>
    </lineage>
</organism>
<proteinExistence type="predicted"/>
<name>A0A1M4WDZ5_9BACT</name>
<reference evidence="3 4" key="1">
    <citation type="submission" date="2016-11" db="EMBL/GenBank/DDBJ databases">
        <authorList>
            <person name="Jaros S."/>
            <person name="Januszkiewicz K."/>
            <person name="Wedrychowicz H."/>
        </authorList>
    </citation>
    <scope>NUCLEOTIDE SEQUENCE [LARGE SCALE GENOMIC DNA]</scope>
    <source>
        <strain evidence="3 4">DSM 26910</strain>
    </source>
</reference>
<evidence type="ECO:0000313" key="4">
    <source>
        <dbReference type="Proteomes" id="UP000184164"/>
    </source>
</evidence>
<dbReference type="InterPro" id="IPR005653">
    <property type="entry name" value="OstA-like_N"/>
</dbReference>
<feature type="domain" description="Organic solvent tolerance-like N-terminal" evidence="2">
    <location>
        <begin position="33"/>
        <end position="190"/>
    </location>
</feature>
<dbReference type="PANTHER" id="PTHR30189">
    <property type="entry name" value="LPS-ASSEMBLY PROTEIN"/>
    <property type="match status" value="1"/>
</dbReference>
<dbReference type="GO" id="GO:1990351">
    <property type="term" value="C:transporter complex"/>
    <property type="evidence" value="ECO:0007669"/>
    <property type="project" value="TreeGrafter"/>
</dbReference>
<dbReference type="GO" id="GO:0009279">
    <property type="term" value="C:cell outer membrane"/>
    <property type="evidence" value="ECO:0007669"/>
    <property type="project" value="TreeGrafter"/>
</dbReference>
<dbReference type="Pfam" id="PF13100">
    <property type="entry name" value="OstA_2"/>
    <property type="match status" value="1"/>
</dbReference>
<accession>A0A1M4WDZ5</accession>
<keyword evidence="4" id="KW-1185">Reference proteome</keyword>
<gene>
    <name evidence="3" type="ORF">SAMN05444274_102417</name>
</gene>
<dbReference type="PANTHER" id="PTHR30189:SF1">
    <property type="entry name" value="LPS-ASSEMBLY PROTEIN LPTD"/>
    <property type="match status" value="1"/>
</dbReference>
<evidence type="ECO:0000313" key="3">
    <source>
        <dbReference type="EMBL" id="SHE79456.1"/>
    </source>
</evidence>
<dbReference type="Proteomes" id="UP000184164">
    <property type="component" value="Unassembled WGS sequence"/>
</dbReference>
<evidence type="ECO:0000259" key="2">
    <source>
        <dbReference type="Pfam" id="PF13100"/>
    </source>
</evidence>
<protein>
    <submittedName>
        <fullName evidence="3">OstA-like protein</fullName>
    </submittedName>
</protein>
<dbReference type="AlphaFoldDB" id="A0A1M4WDZ5"/>
<keyword evidence="1" id="KW-0472">Membrane</keyword>
<sequence length="528" mass="60428">MRVVGTQKIRLTGKLAIFVFFIFASLFSSSQEKRRVDIEQADYLEADEKIAANAQRLVGNVRIRHKDVLMWCDSAYTYTGTNRVDAFGNVHINQGDTLNLYAKKIFYNGDISLAQAYQDVKLINKSTTLFTDTLDYDMAANIGYYENNGKIVDSTNILTSVIGKYFLNDDLVHFYKNVEAYNDNYNLEGDTLIYNTETGRLFIVGPTTIRDSSNTLYAEDGWYDTKTGEAELVKNPVVYNETQQLKANYIKYNEEDGKGKALGNVRMEDFDNQIIVTGNTSEYNDKLEVATVTDSALFMMYSEKDTLFLHADTLRTVPDTIEGEKLIKAYYGTRFYRSDIQGVCDSLVYFTKDSVVQLYNNPIIWSEAHQLSAEEIEMKQRVDAPDELHLRNNGFIISKLDSGRFDQIKGKEMVGYVVNGELNNIDVNGNGQTLYYARQEEEIIGLNRVESSRISIRFREGKIFRISFLQAPEGILKPLFSLTEEEKTLKGFEWKINQRPLSRHDVFKKPVPPVVTDEENILPLSRRK</sequence>
<dbReference type="Gene3D" id="2.60.450.10">
    <property type="entry name" value="Lipopolysaccharide (LPS) transport protein A like domain"/>
    <property type="match status" value="3"/>
</dbReference>
<dbReference type="InterPro" id="IPR050218">
    <property type="entry name" value="LptD"/>
</dbReference>
<dbReference type="STRING" id="1484053.SAMN05444274_102417"/>
<keyword evidence="1" id="KW-0998">Cell outer membrane</keyword>
<evidence type="ECO:0000256" key="1">
    <source>
        <dbReference type="ARBA" id="ARBA00023237"/>
    </source>
</evidence>